<sequence>MKKLRILLFASLMTCLFFIGEQVFADELQPSITYHNIRLFSI</sequence>
<accession>F3Y7T9</accession>
<name>F3Y7T9_MELPT</name>
<dbReference type="AlphaFoldDB" id="F3Y7T9"/>
<gene>
    <name evidence="1" type="ordered locus">MPTP_0068</name>
</gene>
<evidence type="ECO:0000313" key="1">
    <source>
        <dbReference type="EMBL" id="BAK20567.1"/>
    </source>
</evidence>
<proteinExistence type="predicted"/>
<dbReference type="EMBL" id="AP012200">
    <property type="protein sequence ID" value="BAK20567.1"/>
    <property type="molecule type" value="Genomic_DNA"/>
</dbReference>
<organism evidence="1 2">
    <name type="scientific">Melissococcus plutonius (strain ATCC 35311 / DSM 29964 / CIP 104052 / LMG 20360 / NCIMB 702443)</name>
    <dbReference type="NCBI Taxonomy" id="940190"/>
    <lineage>
        <taxon>Bacteria</taxon>
        <taxon>Bacillati</taxon>
        <taxon>Bacillota</taxon>
        <taxon>Bacilli</taxon>
        <taxon>Lactobacillales</taxon>
        <taxon>Enterococcaceae</taxon>
        <taxon>Melissococcus</taxon>
    </lineage>
</organism>
<evidence type="ECO:0000313" key="2">
    <source>
        <dbReference type="Proteomes" id="UP000008456"/>
    </source>
</evidence>
<dbReference type="Proteomes" id="UP000008456">
    <property type="component" value="Chromosome"/>
</dbReference>
<keyword evidence="2" id="KW-1185">Reference proteome</keyword>
<dbReference type="STRING" id="940190.MPTP_0068"/>
<dbReference type="KEGG" id="mps:MPTP_0068"/>
<reference evidence="1 2" key="1">
    <citation type="journal article" date="2011" name="J. Bacteriol.">
        <title>Complete genome sequence of Melissococcus plutonius ATCC 35311.</title>
        <authorList>
            <person name="Okumura K."/>
            <person name="Arai R."/>
            <person name="Okura M."/>
            <person name="Kirikae T."/>
            <person name="Takamatsu D."/>
            <person name="Osaki M."/>
            <person name="Miyoshi-Akiyama T."/>
        </authorList>
    </citation>
    <scope>NUCLEOTIDE SEQUENCE [LARGE SCALE GENOMIC DNA]</scope>
    <source>
        <strain evidence="2">ATCC 35311 / CIP 104052 / LMG 20360 / NCIMB 702443</strain>
    </source>
</reference>
<dbReference type="RefSeq" id="WP_013773005.1">
    <property type="nucleotide sequence ID" value="NC_015516.1"/>
</dbReference>
<protein>
    <submittedName>
        <fullName evidence="1">Uncharacterized protein</fullName>
    </submittedName>
</protein>
<reference key="2">
    <citation type="submission" date="2011-04" db="EMBL/GenBank/DDBJ databases">
        <title>Whole genome sequence of Melissococcus plutonius ATCC 35311.</title>
        <authorList>
            <person name="Okumura K."/>
            <person name="Arai R."/>
            <person name="Osaki M."/>
            <person name="Okura M."/>
            <person name="Kirikae T."/>
            <person name="Takamatsu D."/>
            <person name="Akiyama T."/>
        </authorList>
    </citation>
    <scope>NUCLEOTIDE SEQUENCE</scope>
    <source>
        <strain>ATCC 35311</strain>
    </source>
</reference>
<dbReference type="HOGENOM" id="CLU_3253849_0_0_9"/>